<sequence>MKPNILFITIDALRADKTYGKNKTSTTPHIDSLISKGVYFEQTIAAADQTGSSLASIFTSNFPITSGINQFNFSSKTETMLNTFKKSGYYIDGFVPDHDFFKSLTENFDNSDVYQAEKKASWKRLGDGLGAQIIDRITTNKMKKPWFLYIHVMDIRPPFEVPDEFRDEKFGKNDYEKLVSSIDFWIGKIIEKIELSNTLIILSADHGEFIPVTGEYIGGSSRAQRALRKSTKPIPVLDKLGLKAVMNLR</sequence>
<protein>
    <recommendedName>
        <fullName evidence="1">Sulfatase N-terminal domain-containing protein</fullName>
    </recommendedName>
</protein>
<dbReference type="AlphaFoldDB" id="A0A382TFA2"/>
<dbReference type="InterPro" id="IPR000917">
    <property type="entry name" value="Sulfatase_N"/>
</dbReference>
<dbReference type="EMBL" id="UINC01135980">
    <property type="protein sequence ID" value="SVD20462.1"/>
    <property type="molecule type" value="Genomic_DNA"/>
</dbReference>
<organism evidence="2">
    <name type="scientific">marine metagenome</name>
    <dbReference type="NCBI Taxonomy" id="408172"/>
    <lineage>
        <taxon>unclassified sequences</taxon>
        <taxon>metagenomes</taxon>
        <taxon>ecological metagenomes</taxon>
    </lineage>
</organism>
<dbReference type="InterPro" id="IPR052701">
    <property type="entry name" value="GAG_Ulvan_Degrading_Sulfatases"/>
</dbReference>
<reference evidence="2" key="1">
    <citation type="submission" date="2018-05" db="EMBL/GenBank/DDBJ databases">
        <authorList>
            <person name="Lanie J.A."/>
            <person name="Ng W.-L."/>
            <person name="Kazmierczak K.M."/>
            <person name="Andrzejewski T.M."/>
            <person name="Davidsen T.M."/>
            <person name="Wayne K.J."/>
            <person name="Tettelin H."/>
            <person name="Glass J.I."/>
            <person name="Rusch D."/>
            <person name="Podicherti R."/>
            <person name="Tsui H.-C.T."/>
            <person name="Winkler M.E."/>
        </authorList>
    </citation>
    <scope>NUCLEOTIDE SEQUENCE</scope>
</reference>
<dbReference type="SUPFAM" id="SSF53649">
    <property type="entry name" value="Alkaline phosphatase-like"/>
    <property type="match status" value="1"/>
</dbReference>
<dbReference type="Gene3D" id="3.40.720.10">
    <property type="entry name" value="Alkaline Phosphatase, subunit A"/>
    <property type="match status" value="1"/>
</dbReference>
<feature type="domain" description="Sulfatase N-terminal" evidence="1">
    <location>
        <begin position="3"/>
        <end position="210"/>
    </location>
</feature>
<evidence type="ECO:0000259" key="1">
    <source>
        <dbReference type="Pfam" id="PF00884"/>
    </source>
</evidence>
<dbReference type="PANTHER" id="PTHR43751:SF3">
    <property type="entry name" value="SULFATASE N-TERMINAL DOMAIN-CONTAINING PROTEIN"/>
    <property type="match status" value="1"/>
</dbReference>
<name>A0A382TFA2_9ZZZZ</name>
<gene>
    <name evidence="2" type="ORF">METZ01_LOCUS373316</name>
</gene>
<dbReference type="Pfam" id="PF00884">
    <property type="entry name" value="Sulfatase"/>
    <property type="match status" value="1"/>
</dbReference>
<accession>A0A382TFA2</accession>
<feature type="non-terminal residue" evidence="2">
    <location>
        <position position="249"/>
    </location>
</feature>
<evidence type="ECO:0000313" key="2">
    <source>
        <dbReference type="EMBL" id="SVD20462.1"/>
    </source>
</evidence>
<dbReference type="PANTHER" id="PTHR43751">
    <property type="entry name" value="SULFATASE"/>
    <property type="match status" value="1"/>
</dbReference>
<proteinExistence type="predicted"/>
<dbReference type="InterPro" id="IPR017850">
    <property type="entry name" value="Alkaline_phosphatase_core_sf"/>
</dbReference>